<evidence type="ECO:0000256" key="3">
    <source>
        <dbReference type="ARBA" id="ARBA00023235"/>
    </source>
</evidence>
<gene>
    <name evidence="5" type="ORF">CJ198_01825</name>
</gene>
<dbReference type="PANTHER" id="PTHR11469">
    <property type="entry name" value="GLUCOSE-6-PHOSPHATE ISOMERASE"/>
    <property type="match status" value="1"/>
</dbReference>
<dbReference type="Gene3D" id="3.40.50.10490">
    <property type="entry name" value="Glucose-6-phosphate isomerase like protein, domain 1"/>
    <property type="match status" value="3"/>
</dbReference>
<dbReference type="PANTHER" id="PTHR11469:SF1">
    <property type="entry name" value="GLUCOSE-6-PHOSPHATE ISOMERASE"/>
    <property type="match status" value="1"/>
</dbReference>
<keyword evidence="1 4" id="KW-0312">Gluconeogenesis</keyword>
<comment type="pathway">
    <text evidence="4">Carbohydrate degradation; glycolysis; D-glyceraldehyde 3-phosphate and glycerone phosphate from D-glucose: step 2/4.</text>
</comment>
<comment type="catalytic activity">
    <reaction evidence="4">
        <text>alpha-D-glucose 6-phosphate = beta-D-fructose 6-phosphate</text>
        <dbReference type="Rhea" id="RHEA:11816"/>
        <dbReference type="ChEBI" id="CHEBI:57634"/>
        <dbReference type="ChEBI" id="CHEBI:58225"/>
        <dbReference type="EC" id="5.3.1.9"/>
    </reaction>
</comment>
<evidence type="ECO:0000256" key="2">
    <source>
        <dbReference type="ARBA" id="ARBA00023152"/>
    </source>
</evidence>
<comment type="caution">
    <text evidence="5">The sequence shown here is derived from an EMBL/GenBank/DDBJ whole genome shotgun (WGS) entry which is preliminary data.</text>
</comment>
<evidence type="ECO:0000256" key="1">
    <source>
        <dbReference type="ARBA" id="ARBA00022432"/>
    </source>
</evidence>
<dbReference type="PROSITE" id="PS51463">
    <property type="entry name" value="P_GLUCOSE_ISOMERASE_3"/>
    <property type="match status" value="1"/>
</dbReference>
<dbReference type="GO" id="GO:0006094">
    <property type="term" value="P:gluconeogenesis"/>
    <property type="evidence" value="ECO:0007669"/>
    <property type="project" value="UniProtKB-KW"/>
</dbReference>
<evidence type="ECO:0000313" key="5">
    <source>
        <dbReference type="EMBL" id="PMB99296.1"/>
    </source>
</evidence>
<dbReference type="RefSeq" id="WP_102160218.1">
    <property type="nucleotide sequence ID" value="NZ_PNFZ01000001.1"/>
</dbReference>
<dbReference type="GO" id="GO:0005829">
    <property type="term" value="C:cytosol"/>
    <property type="evidence" value="ECO:0007669"/>
    <property type="project" value="TreeGrafter"/>
</dbReference>
<evidence type="ECO:0000256" key="4">
    <source>
        <dbReference type="RuleBase" id="RU000612"/>
    </source>
</evidence>
<dbReference type="GO" id="GO:0097367">
    <property type="term" value="F:carbohydrate derivative binding"/>
    <property type="evidence" value="ECO:0007669"/>
    <property type="project" value="InterPro"/>
</dbReference>
<keyword evidence="6" id="KW-1185">Reference proteome</keyword>
<dbReference type="SUPFAM" id="SSF53697">
    <property type="entry name" value="SIS domain"/>
    <property type="match status" value="1"/>
</dbReference>
<dbReference type="GO" id="GO:0004347">
    <property type="term" value="F:glucose-6-phosphate isomerase activity"/>
    <property type="evidence" value="ECO:0007669"/>
    <property type="project" value="UniProtKB-EC"/>
</dbReference>
<sequence>MTLSFGYPSPAEFEDEVRDLVTARAASRIASGDPTLWGDAAEAEASKRLGWVGLPESSVELLDEIEKLRAELAAEGIDHVTLCGMGGSSLAPEVICATAGVFLEVVDTTDPGQIAEAIGTDLQRSVVVVASKSGSTIETEAQRRAFAEAFEAAGIPAASRMVVVTDPGSPLAQLAEQEGYRKVFYADPRVGGRFSALSAFGLVPAGLAGADIAGLLAEAREIAPQLEHDSPDNPAVQLGAFLGVAHARETDKLVIARTTFSIVGLGAWLEQLLAESTGKDGEGILPVVVEGPDAPGFSDARADAMLLFVGEVTGEATPPSGFACAVDYPLGAQFLLWEYTTAITGYSIGINPFDQPDVEAAKASARALLESDSPIDSEEPLFTVGSVEVYGSPHLLEGVDTLEEALRALAAAADEYGYLAVQAFLDRISDRRAELIRQAAALRTGLQTTFGYGPRYLHSTGQYHKGGRPNGVFLQITGSPRADVLIPGESYSFGQLQAAQAAGDADVLTDRGRPVLRLHLRDRAQGIADILAAFGFEDV</sequence>
<comment type="similarity">
    <text evidence="4">Belongs to the GPI family.</text>
</comment>
<organism evidence="5 6">
    <name type="scientific">Brevibacterium luteolum</name>
    <dbReference type="NCBI Taxonomy" id="199591"/>
    <lineage>
        <taxon>Bacteria</taxon>
        <taxon>Bacillati</taxon>
        <taxon>Actinomycetota</taxon>
        <taxon>Actinomycetes</taxon>
        <taxon>Micrococcales</taxon>
        <taxon>Brevibacteriaceae</taxon>
        <taxon>Brevibacterium</taxon>
    </lineage>
</organism>
<dbReference type="GO" id="GO:0051156">
    <property type="term" value="P:glucose 6-phosphate metabolic process"/>
    <property type="evidence" value="ECO:0007669"/>
    <property type="project" value="TreeGrafter"/>
</dbReference>
<dbReference type="AlphaFoldDB" id="A0A2N6PKU1"/>
<dbReference type="EC" id="5.3.1.9" evidence="4"/>
<reference evidence="5 6" key="1">
    <citation type="submission" date="2017-09" db="EMBL/GenBank/DDBJ databases">
        <title>Bacterial strain isolated from the female urinary microbiota.</title>
        <authorList>
            <person name="Thomas-White K."/>
            <person name="Kumar N."/>
            <person name="Forster S."/>
            <person name="Putonti C."/>
            <person name="Lawley T."/>
            <person name="Wolfe A.J."/>
        </authorList>
    </citation>
    <scope>NUCLEOTIDE SEQUENCE [LARGE SCALE GENOMIC DNA]</scope>
    <source>
        <strain evidence="5 6">UMB0680</strain>
    </source>
</reference>
<keyword evidence="2 4" id="KW-0324">Glycolysis</keyword>
<dbReference type="UniPathway" id="UPA00109">
    <property type="reaction ID" value="UER00181"/>
</dbReference>
<proteinExistence type="inferred from homology"/>
<dbReference type="Pfam" id="PF00342">
    <property type="entry name" value="PGI"/>
    <property type="match status" value="1"/>
</dbReference>
<name>A0A2N6PKU1_9MICO</name>
<dbReference type="GO" id="GO:0048029">
    <property type="term" value="F:monosaccharide binding"/>
    <property type="evidence" value="ECO:0007669"/>
    <property type="project" value="TreeGrafter"/>
</dbReference>
<dbReference type="EMBL" id="PNFZ01000001">
    <property type="protein sequence ID" value="PMB99296.1"/>
    <property type="molecule type" value="Genomic_DNA"/>
</dbReference>
<evidence type="ECO:0000313" key="6">
    <source>
        <dbReference type="Proteomes" id="UP000235703"/>
    </source>
</evidence>
<dbReference type="PRINTS" id="PR00662">
    <property type="entry name" value="G6PISOMERASE"/>
</dbReference>
<accession>A0A2N6PKU1</accession>
<dbReference type="Proteomes" id="UP000235703">
    <property type="component" value="Unassembled WGS sequence"/>
</dbReference>
<dbReference type="InterPro" id="IPR046348">
    <property type="entry name" value="SIS_dom_sf"/>
</dbReference>
<keyword evidence="3 4" id="KW-0413">Isomerase</keyword>
<dbReference type="GO" id="GO:0006096">
    <property type="term" value="P:glycolytic process"/>
    <property type="evidence" value="ECO:0007669"/>
    <property type="project" value="UniProtKB-UniPathway"/>
</dbReference>
<dbReference type="OrthoDB" id="140919at2"/>
<protein>
    <recommendedName>
        <fullName evidence="4">Glucose-6-phosphate isomerase</fullName>
        <ecNumber evidence="4">5.3.1.9</ecNumber>
    </recommendedName>
</protein>
<dbReference type="InterPro" id="IPR001672">
    <property type="entry name" value="G6P_Isomerase"/>
</dbReference>